<accession>A0A0S2IVI4</accession>
<proteinExistence type="predicted"/>
<sequence length="46" mass="5441">MSLHTLYPSNFPPLQIRSSILFSIRLEESEVEIFLNTEKRFAWNVS</sequence>
<evidence type="ECO:0000313" key="2">
    <source>
        <dbReference type="Proteomes" id="UP000058857"/>
    </source>
</evidence>
<dbReference type="Proteomes" id="UP000058857">
    <property type="component" value="Chromosome 1"/>
</dbReference>
<evidence type="ECO:0000313" key="1">
    <source>
        <dbReference type="EMBL" id="ALO27686.1"/>
    </source>
</evidence>
<gene>
    <name evidence="1" type="ORF">LBBP_03496</name>
</gene>
<organism evidence="1">
    <name type="scientific">Leptospira borgpetersenii serovar Ballum</name>
    <dbReference type="NCBI Taxonomy" id="280505"/>
    <lineage>
        <taxon>Bacteria</taxon>
        <taxon>Pseudomonadati</taxon>
        <taxon>Spirochaetota</taxon>
        <taxon>Spirochaetia</taxon>
        <taxon>Leptospirales</taxon>
        <taxon>Leptospiraceae</taxon>
        <taxon>Leptospira</taxon>
    </lineage>
</organism>
<dbReference type="EMBL" id="CP012029">
    <property type="protein sequence ID" value="ALO27686.1"/>
    <property type="molecule type" value="Genomic_DNA"/>
</dbReference>
<protein>
    <submittedName>
        <fullName evidence="1">Uncharacterized protein</fullName>
    </submittedName>
</protein>
<reference evidence="1 2" key="1">
    <citation type="journal article" date="2015" name="PLoS Negl. Trop. Dis.">
        <title>Distribution of Plasmids in Distinct Leptospira Pathogenic Species.</title>
        <authorList>
            <person name="Wang Y."/>
            <person name="Zhuang X."/>
            <person name="Zhong Y."/>
            <person name="Zhang C."/>
            <person name="Zhang Y."/>
            <person name="Zeng L."/>
            <person name="Zhu Y."/>
            <person name="He P."/>
            <person name="Dong K."/>
            <person name="Pal U."/>
            <person name="Guo X."/>
            <person name="Qin J."/>
        </authorList>
    </citation>
    <scope>NUCLEOTIDE SEQUENCE [LARGE SCALE GENOMIC DNA]</scope>
    <source>
        <strain evidence="1 2">56604</strain>
    </source>
</reference>
<name>A0A0S2IVI4_LEPBO</name>
<dbReference type="AlphaFoldDB" id="A0A0S2IVI4"/>